<reference evidence="2" key="1">
    <citation type="submission" date="2019-12" db="EMBL/GenBank/DDBJ databases">
        <title>An insight into the sialome of adult female Ixodes ricinus ticks feeding for 6 days.</title>
        <authorList>
            <person name="Perner J."/>
            <person name="Ribeiro J.M.C."/>
        </authorList>
    </citation>
    <scope>NUCLEOTIDE SEQUENCE</scope>
    <source>
        <strain evidence="2">Semi-engorged</strain>
        <tissue evidence="2">Salivary glands</tissue>
    </source>
</reference>
<evidence type="ECO:0000256" key="1">
    <source>
        <dbReference type="SAM" id="SignalP"/>
    </source>
</evidence>
<feature type="signal peptide" evidence="1">
    <location>
        <begin position="1"/>
        <end position="28"/>
    </location>
</feature>
<dbReference type="EMBL" id="GIFC01001528">
    <property type="protein sequence ID" value="MXU83611.1"/>
    <property type="molecule type" value="Transcribed_RNA"/>
</dbReference>
<accession>A0A6B0U037</accession>
<proteinExistence type="predicted"/>
<protein>
    <submittedName>
        <fullName evidence="2">Putative secreted protein</fullName>
    </submittedName>
</protein>
<sequence length="76" mass="8932">MKYGYRERSHVCDLLMLLSVLRLWRSFGQTMLSSDATVRPRLFFCFSAYRIRSPTDFSDTFDYSYVFAEPSLAPQS</sequence>
<name>A0A6B0U037_IXORI</name>
<evidence type="ECO:0000313" key="2">
    <source>
        <dbReference type="EMBL" id="MXU83611.1"/>
    </source>
</evidence>
<feature type="chain" id="PRO_5025547721" evidence="1">
    <location>
        <begin position="29"/>
        <end position="76"/>
    </location>
</feature>
<dbReference type="AlphaFoldDB" id="A0A6B0U037"/>
<keyword evidence="1" id="KW-0732">Signal</keyword>
<organism evidence="2">
    <name type="scientific">Ixodes ricinus</name>
    <name type="common">Common tick</name>
    <name type="synonym">Acarus ricinus</name>
    <dbReference type="NCBI Taxonomy" id="34613"/>
    <lineage>
        <taxon>Eukaryota</taxon>
        <taxon>Metazoa</taxon>
        <taxon>Ecdysozoa</taxon>
        <taxon>Arthropoda</taxon>
        <taxon>Chelicerata</taxon>
        <taxon>Arachnida</taxon>
        <taxon>Acari</taxon>
        <taxon>Parasitiformes</taxon>
        <taxon>Ixodida</taxon>
        <taxon>Ixodoidea</taxon>
        <taxon>Ixodidae</taxon>
        <taxon>Ixodinae</taxon>
        <taxon>Ixodes</taxon>
    </lineage>
</organism>